<evidence type="ECO:0000313" key="2">
    <source>
        <dbReference type="EMBL" id="TKG72953.1"/>
    </source>
</evidence>
<comment type="caution">
    <text evidence="2">The sequence shown here is derived from an EMBL/GenBank/DDBJ whole genome shotgun (WGS) entry which is preliminary data.</text>
</comment>
<dbReference type="Gene3D" id="2.70.98.10">
    <property type="match status" value="1"/>
</dbReference>
<feature type="compositionally biased region" description="Basic and acidic residues" evidence="1">
    <location>
        <begin position="1"/>
        <end position="16"/>
    </location>
</feature>
<evidence type="ECO:0000256" key="1">
    <source>
        <dbReference type="SAM" id="MobiDB-lite"/>
    </source>
</evidence>
<protein>
    <submittedName>
        <fullName evidence="2">DUF4380 domain-containing protein</fullName>
    </submittedName>
</protein>
<sequence>MGDLAARDGRAGREPRPLGPASGARRQRPVPARAGRRGIPARRRGQQGQGRVAPLGGTGPVIEWQDGTPGVVWVSNGALRLGIVPALGGRLLSLSGEDGRELLWRNAELLTDGLRFRDGHVHRPVSGGLGDWVNYGGDKTWPAPQGWDRADQWAGPPDPVLDSGPYTVTTEENDGTAVATLTSGDEPRTGLRLRRRFELRHGENTYRLTLSARNTSERDVRWALWNVTQLAADGEGGTYVGGPERVTRLLAGTGYPEWERRGDATFVPHQDVVGKLGFPAATGWLAHTADGTTLTQRFTVDEAAEYPDQGSRVEVWLEHPLPEPLAELGDLDPPARIVECEVLGPLTTLRSGEETTLTIDVEVRTCPT</sequence>
<organism evidence="2 3">
    <name type="scientific">Prauserella endophytica</name>
    <dbReference type="NCBI Taxonomy" id="1592324"/>
    <lineage>
        <taxon>Bacteria</taxon>
        <taxon>Bacillati</taxon>
        <taxon>Actinomycetota</taxon>
        <taxon>Actinomycetes</taxon>
        <taxon>Pseudonocardiales</taxon>
        <taxon>Pseudonocardiaceae</taxon>
        <taxon>Prauserella</taxon>
        <taxon>Prauserella coralliicola group</taxon>
    </lineage>
</organism>
<accession>A0ABY2SAP7</accession>
<gene>
    <name evidence="2" type="ORF">FCN18_07000</name>
</gene>
<dbReference type="InterPro" id="IPR014718">
    <property type="entry name" value="GH-type_carb-bd"/>
</dbReference>
<dbReference type="InterPro" id="IPR025488">
    <property type="entry name" value="DUF4380"/>
</dbReference>
<dbReference type="Proteomes" id="UP000309992">
    <property type="component" value="Unassembled WGS sequence"/>
</dbReference>
<keyword evidence="3" id="KW-1185">Reference proteome</keyword>
<feature type="compositionally biased region" description="Basic residues" evidence="1">
    <location>
        <begin position="34"/>
        <end position="45"/>
    </location>
</feature>
<dbReference type="EMBL" id="SWMS01000002">
    <property type="protein sequence ID" value="TKG72953.1"/>
    <property type="molecule type" value="Genomic_DNA"/>
</dbReference>
<proteinExistence type="predicted"/>
<name>A0ABY2SAP7_9PSEU</name>
<dbReference type="Pfam" id="PF14315">
    <property type="entry name" value="DUF4380"/>
    <property type="match status" value="1"/>
</dbReference>
<evidence type="ECO:0000313" key="3">
    <source>
        <dbReference type="Proteomes" id="UP000309992"/>
    </source>
</evidence>
<reference evidence="2 3" key="1">
    <citation type="journal article" date="2015" name="Antonie Van Leeuwenhoek">
        <title>Prauserella endophytica sp. nov., an endophytic actinobacterium isolated from Tamarix taklamakanensis.</title>
        <authorList>
            <person name="Liu J.M."/>
            <person name="Habden X."/>
            <person name="Guo L."/>
            <person name="Tuo L."/>
            <person name="Jiang Z.K."/>
            <person name="Liu S.W."/>
            <person name="Liu X.F."/>
            <person name="Chen L."/>
            <person name="Li R.F."/>
            <person name="Zhang Y.Q."/>
            <person name="Sun C.H."/>
        </authorList>
    </citation>
    <scope>NUCLEOTIDE SEQUENCE [LARGE SCALE GENOMIC DNA]</scope>
    <source>
        <strain evidence="2 3">CGMCC 4.7182</strain>
    </source>
</reference>
<feature type="region of interest" description="Disordered" evidence="1">
    <location>
        <begin position="1"/>
        <end position="60"/>
    </location>
</feature>